<name>A0ABW3UMA3_9BACL</name>
<dbReference type="EMBL" id="JBHTLU010000015">
    <property type="protein sequence ID" value="MFD1221432.1"/>
    <property type="molecule type" value="Genomic_DNA"/>
</dbReference>
<comment type="caution">
    <text evidence="1">The sequence shown here is derived from an EMBL/GenBank/DDBJ whole genome shotgun (WGS) entry which is preliminary data.</text>
</comment>
<accession>A0ABW3UMA3</accession>
<sequence length="371" mass="42913">MLPSYIGILINDKLYRRLSSGDTRYEAVHFYVEAGMQYGLIPCFFRIQDVRIGNPSIKAFVMENDQFIRKAVPMPLVIHNRAIYPGQREQDELHSWVCSGTQLFNQWNRYGKLETHQILMNDVSLRPHLPGTFEATESNLHTMMKLYDKMIIKPDRSSVGRGVMLLQRSGDRWRLTYPAYISTRNKKWLNLEFKGRRIPSLLKQRFRKTQYIVQQHLPLATYQGRPFDMRVSVQRDGTGDWQVTGLVVKVAAPNRFLTNVAQGGSVHRLESILAEEYPHLQQECVIESIRGFSLRVARQLGQSLPHMADLGLDIGMTTDGFPLFIECNGKDQRYSLREAGMYEEWKASFYNPIAYSKYLLDHYAPKIESGP</sequence>
<reference evidence="2" key="1">
    <citation type="journal article" date="2019" name="Int. J. Syst. Evol. Microbiol.">
        <title>The Global Catalogue of Microorganisms (GCM) 10K type strain sequencing project: providing services to taxonomists for standard genome sequencing and annotation.</title>
        <authorList>
            <consortium name="The Broad Institute Genomics Platform"/>
            <consortium name="The Broad Institute Genome Sequencing Center for Infectious Disease"/>
            <person name="Wu L."/>
            <person name="Ma J."/>
        </authorList>
    </citation>
    <scope>NUCLEOTIDE SEQUENCE [LARGE SCALE GENOMIC DNA]</scope>
    <source>
        <strain evidence="2">CCUG 53270</strain>
    </source>
</reference>
<protein>
    <submittedName>
        <fullName evidence="1">YheC/YheD family protein</fullName>
    </submittedName>
</protein>
<dbReference type="Pfam" id="PF14398">
    <property type="entry name" value="ATPgrasp_YheCD"/>
    <property type="match status" value="1"/>
</dbReference>
<organism evidence="1 2">
    <name type="scientific">Paenibacillus vulneris</name>
    <dbReference type="NCBI Taxonomy" id="1133364"/>
    <lineage>
        <taxon>Bacteria</taxon>
        <taxon>Bacillati</taxon>
        <taxon>Bacillota</taxon>
        <taxon>Bacilli</taxon>
        <taxon>Bacillales</taxon>
        <taxon>Paenibacillaceae</taxon>
        <taxon>Paenibacillus</taxon>
    </lineage>
</organism>
<evidence type="ECO:0000313" key="2">
    <source>
        <dbReference type="Proteomes" id="UP001597180"/>
    </source>
</evidence>
<dbReference type="SUPFAM" id="SSF56059">
    <property type="entry name" value="Glutathione synthetase ATP-binding domain-like"/>
    <property type="match status" value="1"/>
</dbReference>
<dbReference type="RefSeq" id="WP_079909918.1">
    <property type="nucleotide sequence ID" value="NZ_BAABJG010000021.1"/>
</dbReference>
<keyword evidence="2" id="KW-1185">Reference proteome</keyword>
<proteinExistence type="predicted"/>
<dbReference type="Proteomes" id="UP001597180">
    <property type="component" value="Unassembled WGS sequence"/>
</dbReference>
<dbReference type="InterPro" id="IPR026838">
    <property type="entry name" value="YheC/D"/>
</dbReference>
<gene>
    <name evidence="1" type="ORF">ACFQ4B_14995</name>
</gene>
<evidence type="ECO:0000313" key="1">
    <source>
        <dbReference type="EMBL" id="MFD1221432.1"/>
    </source>
</evidence>